<organism evidence="3 4">
    <name type="scientific">Oleispira antarctica</name>
    <dbReference type="NCBI Taxonomy" id="188908"/>
    <lineage>
        <taxon>Bacteria</taxon>
        <taxon>Pseudomonadati</taxon>
        <taxon>Pseudomonadota</taxon>
        <taxon>Gammaproteobacteria</taxon>
        <taxon>Oceanospirillales</taxon>
        <taxon>Oceanospirillaceae</taxon>
        <taxon>Oleispira</taxon>
    </lineage>
</organism>
<dbReference type="GO" id="GO:0009279">
    <property type="term" value="C:cell outer membrane"/>
    <property type="evidence" value="ECO:0007669"/>
    <property type="project" value="UniProtKB-SubCell"/>
</dbReference>
<dbReference type="SUPFAM" id="SSF56954">
    <property type="entry name" value="Outer membrane efflux proteins (OEP)"/>
    <property type="match status" value="1"/>
</dbReference>
<evidence type="ECO:0000313" key="4">
    <source>
        <dbReference type="Proteomes" id="UP000227088"/>
    </source>
</evidence>
<comment type="caution">
    <text evidence="3">The sequence shown here is derived from an EMBL/GenBank/DDBJ whole genome shotgun (WGS) entry which is preliminary data.</text>
</comment>
<accession>A0A1Y5HFD8</accession>
<dbReference type="InterPro" id="IPR010131">
    <property type="entry name" value="MdtP/NodT-like"/>
</dbReference>
<protein>
    <recommendedName>
        <fullName evidence="5">Transporter</fullName>
    </recommendedName>
</protein>
<keyword evidence="2" id="KW-0449">Lipoprotein</keyword>
<sequence>MRLFLLLGAGLILSGCATVDSVEPEKPELAEHFIEATSPSTNHSVSEDSWWLAFDDEKLNTLIQLALKNNYSLKISYARLQQSQAQWEKAGSAQLPDLNLNFQHSQQWQDSSSNSASTGGQYQAGLNASYELDFWGRVAALDEQALQQYYATESAVSIQTNTVVSNVALSWFGWVKETQQLQLLHHQQQRIQNALTVVQGRYLRGTVIASDIWQQEQLLESLNSDIIIAETRQDVYRQQLGVWLGKSKLDEELIALPDHYYQIPEILQATEQVSSLALQQRPDVLQAYAQLQAASAGLQVAETNRYPRFTLSASYSSLATSPEQILSNWAASFIAGLTMPLFDGGNLAAEVKRNEAVVSEQLANYQQVLLLAMQEIEEALLNERQQLSLQTSVQYQLQLANQTQNFQSQRYLRGIGDFLSLLKSQQDVLSLERQTLGAEFSQLQYRIQLLTTLSHGRFTSVDEKESEHE</sequence>
<evidence type="ECO:0000256" key="2">
    <source>
        <dbReference type="RuleBase" id="RU362097"/>
    </source>
</evidence>
<dbReference type="Proteomes" id="UP000227088">
    <property type="component" value="Unassembled WGS sequence"/>
</dbReference>
<keyword evidence="2" id="KW-0564">Palmitate</keyword>
<comment type="similarity">
    <text evidence="1 2">Belongs to the outer membrane factor (OMF) (TC 1.B.17) family.</text>
</comment>
<dbReference type="PROSITE" id="PS51257">
    <property type="entry name" value="PROKAR_LIPOPROTEIN"/>
    <property type="match status" value="1"/>
</dbReference>
<dbReference type="EMBL" id="MABE01000690">
    <property type="protein sequence ID" value="OUS35347.1"/>
    <property type="molecule type" value="Genomic_DNA"/>
</dbReference>
<dbReference type="PANTHER" id="PTHR30203:SF33">
    <property type="entry name" value="BLR4455 PROTEIN"/>
    <property type="match status" value="1"/>
</dbReference>
<proteinExistence type="inferred from homology"/>
<dbReference type="AlphaFoldDB" id="A0A1Y5HFD8"/>
<gene>
    <name evidence="3" type="ORF">A9R00_12065</name>
</gene>
<keyword evidence="2" id="KW-0812">Transmembrane</keyword>
<reference evidence="4" key="1">
    <citation type="journal article" date="2017" name="Proc. Natl. Acad. Sci. U.S.A.">
        <title>Simulation of Deepwater Horizon oil plume reveals substrate specialization within a complex community of hydrocarbon degraders.</title>
        <authorList>
            <person name="Hu P."/>
            <person name="Dubinsky E.A."/>
            <person name="Probst A.J."/>
            <person name="Wang J."/>
            <person name="Sieber C.M.K."/>
            <person name="Tom L.M."/>
            <person name="Gardinali P."/>
            <person name="Banfield J.F."/>
            <person name="Atlas R.M."/>
            <person name="Andersen G.L."/>
        </authorList>
    </citation>
    <scope>NUCLEOTIDE SEQUENCE [LARGE SCALE GENOMIC DNA]</scope>
</reference>
<evidence type="ECO:0000313" key="3">
    <source>
        <dbReference type="EMBL" id="OUS35347.1"/>
    </source>
</evidence>
<dbReference type="Pfam" id="PF02321">
    <property type="entry name" value="OEP"/>
    <property type="match status" value="2"/>
</dbReference>
<dbReference type="PANTHER" id="PTHR30203">
    <property type="entry name" value="OUTER MEMBRANE CATION EFFLUX PROTEIN"/>
    <property type="match status" value="1"/>
</dbReference>
<keyword evidence="2" id="KW-0472">Membrane</keyword>
<evidence type="ECO:0000256" key="1">
    <source>
        <dbReference type="ARBA" id="ARBA00007613"/>
    </source>
</evidence>
<dbReference type="NCBIfam" id="TIGR01845">
    <property type="entry name" value="outer_NodT"/>
    <property type="match status" value="1"/>
</dbReference>
<name>A0A1Y5HFD8_OLEAN</name>
<dbReference type="InterPro" id="IPR003423">
    <property type="entry name" value="OMP_efflux"/>
</dbReference>
<dbReference type="GO" id="GO:0015562">
    <property type="term" value="F:efflux transmembrane transporter activity"/>
    <property type="evidence" value="ECO:0007669"/>
    <property type="project" value="InterPro"/>
</dbReference>
<dbReference type="Gene3D" id="1.20.1600.10">
    <property type="entry name" value="Outer membrane efflux proteins (OEP)"/>
    <property type="match status" value="1"/>
</dbReference>
<dbReference type="Gene3D" id="2.20.200.10">
    <property type="entry name" value="Outer membrane efflux proteins (OEP)"/>
    <property type="match status" value="1"/>
</dbReference>
<evidence type="ECO:0008006" key="5">
    <source>
        <dbReference type="Google" id="ProtNLM"/>
    </source>
</evidence>
<comment type="subcellular location">
    <subcellularLocation>
        <location evidence="2">Cell outer membrane</location>
        <topology evidence="2">Lipid-anchor</topology>
    </subcellularLocation>
</comment>
<keyword evidence="2" id="KW-1134">Transmembrane beta strand</keyword>